<accession>A0AA49BNJ3</accession>
<feature type="transmembrane region" description="Helical" evidence="1">
    <location>
        <begin position="12"/>
        <end position="29"/>
    </location>
</feature>
<evidence type="ECO:0000313" key="3">
    <source>
        <dbReference type="Proteomes" id="UP001201386"/>
    </source>
</evidence>
<keyword evidence="1" id="KW-0812">Transmembrane</keyword>
<keyword evidence="1" id="KW-0472">Membrane</keyword>
<organism evidence="2 3">
    <name type="scientific">Gordonia phage Wojtek</name>
    <dbReference type="NCBI Taxonomy" id="2910758"/>
    <lineage>
        <taxon>Viruses</taxon>
        <taxon>Duplodnaviria</taxon>
        <taxon>Heunggongvirae</taxon>
        <taxon>Uroviricota</taxon>
        <taxon>Caudoviricetes</taxon>
        <taxon>Dovevirinae</taxon>
        <taxon>Lambovirus</taxon>
        <taxon>Lambovirus wojtek</taxon>
    </lineage>
</organism>
<keyword evidence="3" id="KW-1185">Reference proteome</keyword>
<keyword evidence="1" id="KW-1133">Transmembrane helix</keyword>
<gene>
    <name evidence="2" type="primary">44</name>
    <name evidence="2" type="ORF">WOJTEK_44</name>
</gene>
<proteinExistence type="predicted"/>
<reference evidence="2 3" key="1">
    <citation type="submission" date="2021-11" db="EMBL/GenBank/DDBJ databases">
        <authorList>
            <person name="Puthoff D.P."/>
            <person name="Dawson N.J."/>
            <person name="McNemar A."/>
            <person name="Wilson J.R."/>
            <person name="Ball S.L."/>
            <person name="Garlena R.A."/>
            <person name="Russell D.A."/>
            <person name="Jacobs-Sera D."/>
            <person name="Hatfull G.F."/>
        </authorList>
    </citation>
    <scope>NUCLEOTIDE SEQUENCE [LARGE SCALE GENOMIC DNA]</scope>
</reference>
<name>A0AA49BNJ3_9CAUD</name>
<dbReference type="EMBL" id="OL455890">
    <property type="protein sequence ID" value="UJQ86373.1"/>
    <property type="molecule type" value="Genomic_DNA"/>
</dbReference>
<dbReference type="Proteomes" id="UP001201386">
    <property type="component" value="Segment"/>
</dbReference>
<protein>
    <submittedName>
        <fullName evidence="2">Membrane protein</fullName>
    </submittedName>
</protein>
<sequence>MPYEPSAMSQGLGLLFFIVAVILADWAWGKITGRK</sequence>
<evidence type="ECO:0000256" key="1">
    <source>
        <dbReference type="SAM" id="Phobius"/>
    </source>
</evidence>
<evidence type="ECO:0000313" key="2">
    <source>
        <dbReference type="EMBL" id="UJQ86373.1"/>
    </source>
</evidence>